<dbReference type="InterPro" id="IPR046335">
    <property type="entry name" value="LacI/GalR-like_sensor"/>
</dbReference>
<accession>A0A7W9W6U7</accession>
<name>A0A7W9W6U7_ARMRO</name>
<dbReference type="PROSITE" id="PS00356">
    <property type="entry name" value="HTH_LACI_1"/>
    <property type="match status" value="1"/>
</dbReference>
<evidence type="ECO:0000313" key="5">
    <source>
        <dbReference type="EMBL" id="MBB6050958.1"/>
    </source>
</evidence>
<evidence type="ECO:0000313" key="6">
    <source>
        <dbReference type="Proteomes" id="UP000520814"/>
    </source>
</evidence>
<feature type="domain" description="HTH lacI-type" evidence="4">
    <location>
        <begin position="6"/>
        <end position="60"/>
    </location>
</feature>
<keyword evidence="6" id="KW-1185">Reference proteome</keyword>
<dbReference type="InterPro" id="IPR028082">
    <property type="entry name" value="Peripla_BP_I"/>
</dbReference>
<gene>
    <name evidence="5" type="ORF">HNQ39_002749</name>
</gene>
<dbReference type="AlphaFoldDB" id="A0A7W9W6U7"/>
<protein>
    <submittedName>
        <fullName evidence="5">DNA-binding LacI/PurR family transcriptional regulator</fullName>
    </submittedName>
</protein>
<dbReference type="InterPro" id="IPR010982">
    <property type="entry name" value="Lambda_DNA-bd_dom_sf"/>
</dbReference>
<dbReference type="Gene3D" id="1.10.260.40">
    <property type="entry name" value="lambda repressor-like DNA-binding domains"/>
    <property type="match status" value="1"/>
</dbReference>
<proteinExistence type="predicted"/>
<dbReference type="Gene3D" id="3.40.50.2300">
    <property type="match status" value="2"/>
</dbReference>
<dbReference type="EMBL" id="JACHGW010000002">
    <property type="protein sequence ID" value="MBB6050958.1"/>
    <property type="molecule type" value="Genomic_DNA"/>
</dbReference>
<evidence type="ECO:0000256" key="3">
    <source>
        <dbReference type="ARBA" id="ARBA00023163"/>
    </source>
</evidence>
<dbReference type="Pfam" id="PF00356">
    <property type="entry name" value="LacI"/>
    <property type="match status" value="1"/>
</dbReference>
<dbReference type="CDD" id="cd01392">
    <property type="entry name" value="HTH_LacI"/>
    <property type="match status" value="1"/>
</dbReference>
<evidence type="ECO:0000256" key="1">
    <source>
        <dbReference type="ARBA" id="ARBA00023015"/>
    </source>
</evidence>
<keyword evidence="2 5" id="KW-0238">DNA-binding</keyword>
<sequence length="340" mass="36272">MARRLPTIRDVAAQAGVSVGTASKALNNQGRISTETRSAVLRAAEELRFAPNALIRSLQRGRTGTVGLLTWPVRETGILSVDLALLTGVSHGLAAVQTDMLLYARCPGRELTTILLDGRVDGAILVPHELDEATLGSLASAGLPTVALYQAEVPQGMGYVKVDNGSGMRQAVAHLVARGHKRIAYYSPLSSADFRERCAGYKEACRELGASTRVELCVTPADYHAPLLPTWESWCALDEPPTALIVGNDGFAMKWLEFLETQQVSVPQQLSLVGFDDAPIASTGVGLTTVRQPGLQVGELAAAFVDRLIQGAPADECRRTLPVELVVRGTTGPPSLEGRR</sequence>
<dbReference type="InterPro" id="IPR000843">
    <property type="entry name" value="HTH_LacI"/>
</dbReference>
<dbReference type="SUPFAM" id="SSF47413">
    <property type="entry name" value="lambda repressor-like DNA-binding domains"/>
    <property type="match status" value="1"/>
</dbReference>
<evidence type="ECO:0000259" key="4">
    <source>
        <dbReference type="PROSITE" id="PS50932"/>
    </source>
</evidence>
<dbReference type="CDD" id="cd06267">
    <property type="entry name" value="PBP1_LacI_sugar_binding-like"/>
    <property type="match status" value="1"/>
</dbReference>
<dbReference type="Proteomes" id="UP000520814">
    <property type="component" value="Unassembled WGS sequence"/>
</dbReference>
<reference evidence="5 6" key="1">
    <citation type="submission" date="2020-08" db="EMBL/GenBank/DDBJ databases">
        <title>Genomic Encyclopedia of Type Strains, Phase IV (KMG-IV): sequencing the most valuable type-strain genomes for metagenomic binning, comparative biology and taxonomic classification.</title>
        <authorList>
            <person name="Goeker M."/>
        </authorList>
    </citation>
    <scope>NUCLEOTIDE SEQUENCE [LARGE SCALE GENOMIC DNA]</scope>
    <source>
        <strain evidence="5 6">DSM 23562</strain>
    </source>
</reference>
<dbReference type="PANTHER" id="PTHR30146">
    <property type="entry name" value="LACI-RELATED TRANSCRIPTIONAL REPRESSOR"/>
    <property type="match status" value="1"/>
</dbReference>
<dbReference type="GO" id="GO:0000976">
    <property type="term" value="F:transcription cis-regulatory region binding"/>
    <property type="evidence" value="ECO:0007669"/>
    <property type="project" value="TreeGrafter"/>
</dbReference>
<organism evidence="5 6">
    <name type="scientific">Armatimonas rosea</name>
    <dbReference type="NCBI Taxonomy" id="685828"/>
    <lineage>
        <taxon>Bacteria</taxon>
        <taxon>Bacillati</taxon>
        <taxon>Armatimonadota</taxon>
        <taxon>Armatimonadia</taxon>
        <taxon>Armatimonadales</taxon>
        <taxon>Armatimonadaceae</taxon>
        <taxon>Armatimonas</taxon>
    </lineage>
</organism>
<dbReference type="RefSeq" id="WP_184196868.1">
    <property type="nucleotide sequence ID" value="NZ_JACHGW010000002.1"/>
</dbReference>
<keyword evidence="1" id="KW-0805">Transcription regulation</keyword>
<comment type="caution">
    <text evidence="5">The sequence shown here is derived from an EMBL/GenBank/DDBJ whole genome shotgun (WGS) entry which is preliminary data.</text>
</comment>
<dbReference type="SUPFAM" id="SSF53822">
    <property type="entry name" value="Periplasmic binding protein-like I"/>
    <property type="match status" value="1"/>
</dbReference>
<keyword evidence="3" id="KW-0804">Transcription</keyword>
<dbReference type="PANTHER" id="PTHR30146:SF138">
    <property type="entry name" value="TRANSCRIPTIONAL REGULATORY PROTEIN"/>
    <property type="match status" value="1"/>
</dbReference>
<dbReference type="GO" id="GO:0003700">
    <property type="term" value="F:DNA-binding transcription factor activity"/>
    <property type="evidence" value="ECO:0007669"/>
    <property type="project" value="TreeGrafter"/>
</dbReference>
<dbReference type="PROSITE" id="PS50932">
    <property type="entry name" value="HTH_LACI_2"/>
    <property type="match status" value="1"/>
</dbReference>
<dbReference type="SMART" id="SM00354">
    <property type="entry name" value="HTH_LACI"/>
    <property type="match status" value="1"/>
</dbReference>
<dbReference type="Pfam" id="PF13377">
    <property type="entry name" value="Peripla_BP_3"/>
    <property type="match status" value="1"/>
</dbReference>
<evidence type="ECO:0000256" key="2">
    <source>
        <dbReference type="ARBA" id="ARBA00023125"/>
    </source>
</evidence>